<dbReference type="InterPro" id="IPR041351">
    <property type="entry name" value="Ig_GlcNase"/>
</dbReference>
<evidence type="ECO:0000256" key="4">
    <source>
        <dbReference type="SAM" id="SignalP"/>
    </source>
</evidence>
<dbReference type="Gene3D" id="2.60.120.260">
    <property type="entry name" value="Galactose-binding domain-like"/>
    <property type="match status" value="1"/>
</dbReference>
<dbReference type="Pfam" id="PF00703">
    <property type="entry name" value="Glyco_hydro_2"/>
    <property type="match status" value="1"/>
</dbReference>
<comment type="similarity">
    <text evidence="1">Belongs to the glycosyl hydrolase 2 family.</text>
</comment>
<dbReference type="InterPro" id="IPR054593">
    <property type="entry name" value="Beta-mannosidase-like_N2"/>
</dbReference>
<dbReference type="InterPro" id="IPR017853">
    <property type="entry name" value="GH"/>
</dbReference>
<feature type="domain" description="Beta-mannosidase-like galactose-binding" evidence="7">
    <location>
        <begin position="66"/>
        <end position="180"/>
    </location>
</feature>
<dbReference type="Pfam" id="PF18368">
    <property type="entry name" value="Ig_GlcNase"/>
    <property type="match status" value="1"/>
</dbReference>
<dbReference type="PANTHER" id="PTHR43536:SF1">
    <property type="entry name" value="MANNOSYLGLYCOPROTEIN ENDO-BETA-MANNOSIDASE"/>
    <property type="match status" value="1"/>
</dbReference>
<evidence type="ECO:0000259" key="5">
    <source>
        <dbReference type="Pfam" id="PF00703"/>
    </source>
</evidence>
<keyword evidence="2" id="KW-0378">Hydrolase</keyword>
<dbReference type="SUPFAM" id="SSF51445">
    <property type="entry name" value="(Trans)glycosidases"/>
    <property type="match status" value="1"/>
</dbReference>
<organism evidence="8 9">
    <name type="scientific">Hirsutella minnesotensis 3608</name>
    <dbReference type="NCBI Taxonomy" id="1043627"/>
    <lineage>
        <taxon>Eukaryota</taxon>
        <taxon>Fungi</taxon>
        <taxon>Dikarya</taxon>
        <taxon>Ascomycota</taxon>
        <taxon>Pezizomycotina</taxon>
        <taxon>Sordariomycetes</taxon>
        <taxon>Hypocreomycetidae</taxon>
        <taxon>Hypocreales</taxon>
        <taxon>Ophiocordycipitaceae</taxon>
        <taxon>Hirsutella</taxon>
    </lineage>
</organism>
<keyword evidence="4" id="KW-0732">Signal</keyword>
<evidence type="ECO:0000256" key="2">
    <source>
        <dbReference type="ARBA" id="ARBA00022801"/>
    </source>
</evidence>
<dbReference type="EMBL" id="KQ030530">
    <property type="protein sequence ID" value="KJZ73913.1"/>
    <property type="molecule type" value="Genomic_DNA"/>
</dbReference>
<dbReference type="SUPFAM" id="SSF49785">
    <property type="entry name" value="Galactose-binding domain-like"/>
    <property type="match status" value="1"/>
</dbReference>
<evidence type="ECO:0000259" key="6">
    <source>
        <dbReference type="Pfam" id="PF18368"/>
    </source>
</evidence>
<feature type="domain" description="Exo-beta-D-glucosaminidase Ig-fold" evidence="6">
    <location>
        <begin position="785"/>
        <end position="892"/>
    </location>
</feature>
<dbReference type="Gene3D" id="2.60.40.10">
    <property type="entry name" value="Immunoglobulins"/>
    <property type="match status" value="3"/>
</dbReference>
<dbReference type="InterPro" id="IPR008979">
    <property type="entry name" value="Galactose-bd-like_sf"/>
</dbReference>
<evidence type="ECO:0000259" key="7">
    <source>
        <dbReference type="Pfam" id="PF22666"/>
    </source>
</evidence>
<accession>A0A0F7ZTY3</accession>
<proteinExistence type="inferred from homology"/>
<evidence type="ECO:0000313" key="9">
    <source>
        <dbReference type="Proteomes" id="UP000054481"/>
    </source>
</evidence>
<sequence>MISKPISILCLLILALGHAETNANERQSQSAIVSSPGDKRAIPRWDLQSSRHAGSDLTLISRPGQNVANWHHVEESRCTIMGCLLATDVYQDTNLWFSDNLRKFNATQFSVPWIYRNEFRLSPGTGRHFFVETHGITSKADIYFNGKQIADNALQSGSFGGHTYDITASVSTNNALAVRTFPANFNYDLVQGFVDWNPPAPDNGSGVWREIFIKATGPVSMGAVSITTHMKLPAGKSSANITVHTKAQNLEDSTVHLTVKSAILDATRLNRFITKATITLKPKETRLIELTHKIHSPQIWWPRQWGGQPLYKSELTFFVNSKVSDKAVQRFGIRAVTSKVNSHNDTIFSINGHPFQVIGGGYSPDQFFRWDRERFLAIARYTLDLGFNTIRLEGMMEHPELYEIADEMGIMIMAGWVCCSKWESWTYNKELQIDPVPYWVDNDYRTASASMLHEARMLQTHPSVLAYLVGSDFWPDDRATEIYVDALKLAHWQTPIIAAASKRGYPKLLGPSGLKMNGPYDWVPPNYWFDTEPSEDRLGAAFGFGSELGAGVGTPEYGSLRRFLSTSDMEDLWKRPDKDLFHMSTEKSSFKNRKIYNEGLFKRYGPPRSLNDYLLKAQMMDYEATRAQHEGFAARWNSNRPATGTIYWMLNNAWPSLHWNLFDNYLHPAGSYFGAKTGSRLEHVAYDYSDNGLWLINHSLDRKGLRNIDMELMSLDGKSMTRQNLRSRTQTNTASRVGTVDGLEKIVDVALLRLVLSDDQGTTLSRNVYWIGKELDELDWGNSTWYHTPVTKFADFTALERMKKASLIINSECLDYDIDDTSRFYTLELENDSDVPAFFIRLHLVDKNGEDVNPVLMSDNYMTLWPHEKMQIDINPPEDFDRGFVKVTGRNVEPFQLLL</sequence>
<dbReference type="InterPro" id="IPR036156">
    <property type="entry name" value="Beta-gal/glucu_dom_sf"/>
</dbReference>
<dbReference type="GO" id="GO:0005975">
    <property type="term" value="P:carbohydrate metabolic process"/>
    <property type="evidence" value="ECO:0007669"/>
    <property type="project" value="InterPro"/>
</dbReference>
<dbReference type="OrthoDB" id="408532at2759"/>
<feature type="signal peptide" evidence="4">
    <location>
        <begin position="1"/>
        <end position="19"/>
    </location>
</feature>
<dbReference type="InterPro" id="IPR043534">
    <property type="entry name" value="EBDG/EBM"/>
</dbReference>
<dbReference type="Proteomes" id="UP000054481">
    <property type="component" value="Unassembled WGS sequence"/>
</dbReference>
<reference evidence="8 9" key="1">
    <citation type="journal article" date="2014" name="Genome Biol. Evol.">
        <title>Comparative genomics and transcriptomics analyses reveal divergent lifestyle features of nematode endoparasitic fungus Hirsutella minnesotensis.</title>
        <authorList>
            <person name="Lai Y."/>
            <person name="Liu K."/>
            <person name="Zhang X."/>
            <person name="Zhang X."/>
            <person name="Li K."/>
            <person name="Wang N."/>
            <person name="Shu C."/>
            <person name="Wu Y."/>
            <person name="Wang C."/>
            <person name="Bushley K.E."/>
            <person name="Xiang M."/>
            <person name="Liu X."/>
        </authorList>
    </citation>
    <scope>NUCLEOTIDE SEQUENCE [LARGE SCALE GENOMIC DNA]</scope>
    <source>
        <strain evidence="8 9">3608</strain>
    </source>
</reference>
<feature type="domain" description="Glycoside hydrolase family 2 immunoglobulin-like beta-sandwich" evidence="5">
    <location>
        <begin position="228"/>
        <end position="334"/>
    </location>
</feature>
<dbReference type="SUPFAM" id="SSF49303">
    <property type="entry name" value="beta-Galactosidase/glucuronidase domain"/>
    <property type="match status" value="3"/>
</dbReference>
<dbReference type="GO" id="GO:0004553">
    <property type="term" value="F:hydrolase activity, hydrolyzing O-glycosyl compounds"/>
    <property type="evidence" value="ECO:0007669"/>
    <property type="project" value="InterPro"/>
</dbReference>
<keyword evidence="9" id="KW-1185">Reference proteome</keyword>
<evidence type="ECO:0000256" key="3">
    <source>
        <dbReference type="ARBA" id="ARBA00023295"/>
    </source>
</evidence>
<keyword evidence="3" id="KW-0326">Glycosidase</keyword>
<dbReference type="Pfam" id="PF22666">
    <property type="entry name" value="Glyco_hydro_2_N2"/>
    <property type="match status" value="1"/>
</dbReference>
<dbReference type="Gene3D" id="3.20.20.80">
    <property type="entry name" value="Glycosidases"/>
    <property type="match status" value="1"/>
</dbReference>
<dbReference type="InterPro" id="IPR013783">
    <property type="entry name" value="Ig-like_fold"/>
</dbReference>
<dbReference type="AlphaFoldDB" id="A0A0F7ZTY3"/>
<gene>
    <name evidence="8" type="ORF">HIM_06581</name>
</gene>
<feature type="chain" id="PRO_5002526546" evidence="4">
    <location>
        <begin position="20"/>
        <end position="899"/>
    </location>
</feature>
<evidence type="ECO:0000256" key="1">
    <source>
        <dbReference type="ARBA" id="ARBA00007401"/>
    </source>
</evidence>
<dbReference type="PANTHER" id="PTHR43536">
    <property type="entry name" value="MANNOSYLGLYCOPROTEIN ENDO-BETA-MANNOSIDASE"/>
    <property type="match status" value="1"/>
</dbReference>
<name>A0A0F7ZTY3_9HYPO</name>
<protein>
    <submittedName>
        <fullName evidence="8">Exo-beta-D-glucosaminidase</fullName>
    </submittedName>
</protein>
<evidence type="ECO:0000313" key="8">
    <source>
        <dbReference type="EMBL" id="KJZ73913.1"/>
    </source>
</evidence>
<dbReference type="InterPro" id="IPR006102">
    <property type="entry name" value="Ig-like_GH2"/>
</dbReference>